<evidence type="ECO:0000256" key="6">
    <source>
        <dbReference type="SAM" id="Phobius"/>
    </source>
</evidence>
<name>A0A917S7R3_9BACL</name>
<evidence type="ECO:0000256" key="3">
    <source>
        <dbReference type="ARBA" id="ARBA00022692"/>
    </source>
</evidence>
<dbReference type="GO" id="GO:0015171">
    <property type="term" value="F:amino acid transmembrane transporter activity"/>
    <property type="evidence" value="ECO:0007669"/>
    <property type="project" value="TreeGrafter"/>
</dbReference>
<dbReference type="EMBL" id="BMOK01000012">
    <property type="protein sequence ID" value="GGL60204.1"/>
    <property type="molecule type" value="Genomic_DNA"/>
</dbReference>
<keyword evidence="2" id="KW-1003">Cell membrane</keyword>
<evidence type="ECO:0000313" key="8">
    <source>
        <dbReference type="Proteomes" id="UP000654670"/>
    </source>
</evidence>
<reference evidence="7" key="2">
    <citation type="submission" date="2020-09" db="EMBL/GenBank/DDBJ databases">
        <authorList>
            <person name="Sun Q."/>
            <person name="Ohkuma M."/>
        </authorList>
    </citation>
    <scope>NUCLEOTIDE SEQUENCE</scope>
    <source>
        <strain evidence="7">JCM 15325</strain>
    </source>
</reference>
<comment type="caution">
    <text evidence="7">The sequence shown here is derived from an EMBL/GenBank/DDBJ whole genome shotgun (WGS) entry which is preliminary data.</text>
</comment>
<dbReference type="Proteomes" id="UP000654670">
    <property type="component" value="Unassembled WGS sequence"/>
</dbReference>
<reference evidence="7" key="1">
    <citation type="journal article" date="2014" name="Int. J. Syst. Evol. Microbiol.">
        <title>Complete genome sequence of Corynebacterium casei LMG S-19264T (=DSM 44701T), isolated from a smear-ripened cheese.</title>
        <authorList>
            <consortium name="US DOE Joint Genome Institute (JGI-PGF)"/>
            <person name="Walter F."/>
            <person name="Albersmeier A."/>
            <person name="Kalinowski J."/>
            <person name="Ruckert C."/>
        </authorList>
    </citation>
    <scope>NUCLEOTIDE SEQUENCE</scope>
    <source>
        <strain evidence="7">JCM 15325</strain>
    </source>
</reference>
<dbReference type="GO" id="GO:0005886">
    <property type="term" value="C:plasma membrane"/>
    <property type="evidence" value="ECO:0007669"/>
    <property type="project" value="UniProtKB-SubCell"/>
</dbReference>
<gene>
    <name evidence="7" type="ORF">GCM10007968_25230</name>
</gene>
<keyword evidence="4 6" id="KW-1133">Transmembrane helix</keyword>
<proteinExistence type="predicted"/>
<organism evidence="7 8">
    <name type="scientific">Sporolactobacillus putidus</name>
    <dbReference type="NCBI Taxonomy" id="492735"/>
    <lineage>
        <taxon>Bacteria</taxon>
        <taxon>Bacillati</taxon>
        <taxon>Bacillota</taxon>
        <taxon>Bacilli</taxon>
        <taxon>Bacillales</taxon>
        <taxon>Sporolactobacillaceae</taxon>
        <taxon>Sporolactobacillus</taxon>
    </lineage>
</organism>
<dbReference type="InterPro" id="IPR001123">
    <property type="entry name" value="LeuE-type"/>
</dbReference>
<dbReference type="RefSeq" id="WP_188803899.1">
    <property type="nucleotide sequence ID" value="NZ_BMOK01000012.1"/>
</dbReference>
<evidence type="ECO:0000256" key="1">
    <source>
        <dbReference type="ARBA" id="ARBA00004651"/>
    </source>
</evidence>
<protein>
    <submittedName>
        <fullName evidence="7">Lysine transporter LysE</fullName>
    </submittedName>
</protein>
<sequence>MSLSYFVKGLLIGFAIAAPVGPIGVLCIRRSLIQDRLYGWLSGLGAATADALYGSVAGFGLTVITGFLMGGKIWLQVIGGFFLCYLGVQTLRAKPADHAANACKGNLLTAYTSTLFLTLTNPMTILSFVSVFAGLGLAGAQRGYFSSIQIVLGVFAGSALWWLLLSLGVGFFRDKLNLRSLVWINRLSGLTILGFGLVSLGSCLL</sequence>
<evidence type="ECO:0000256" key="5">
    <source>
        <dbReference type="ARBA" id="ARBA00023136"/>
    </source>
</evidence>
<comment type="subcellular location">
    <subcellularLocation>
        <location evidence="1">Cell membrane</location>
        <topology evidence="1">Multi-pass membrane protein</topology>
    </subcellularLocation>
</comment>
<evidence type="ECO:0000256" key="4">
    <source>
        <dbReference type="ARBA" id="ARBA00022989"/>
    </source>
</evidence>
<dbReference type="Pfam" id="PF01810">
    <property type="entry name" value="LysE"/>
    <property type="match status" value="1"/>
</dbReference>
<evidence type="ECO:0000313" key="7">
    <source>
        <dbReference type="EMBL" id="GGL60204.1"/>
    </source>
</evidence>
<feature type="transmembrane region" description="Helical" evidence="6">
    <location>
        <begin position="150"/>
        <end position="172"/>
    </location>
</feature>
<keyword evidence="5 6" id="KW-0472">Membrane</keyword>
<evidence type="ECO:0000256" key="2">
    <source>
        <dbReference type="ARBA" id="ARBA00022475"/>
    </source>
</evidence>
<keyword evidence="3 6" id="KW-0812">Transmembrane</keyword>
<dbReference type="AlphaFoldDB" id="A0A917S7R3"/>
<dbReference type="PANTHER" id="PTHR30086">
    <property type="entry name" value="ARGININE EXPORTER PROTEIN ARGO"/>
    <property type="match status" value="1"/>
</dbReference>
<feature type="transmembrane region" description="Helical" evidence="6">
    <location>
        <begin position="114"/>
        <end position="138"/>
    </location>
</feature>
<feature type="transmembrane region" description="Helical" evidence="6">
    <location>
        <begin position="6"/>
        <end position="28"/>
    </location>
</feature>
<feature type="transmembrane region" description="Helical" evidence="6">
    <location>
        <begin position="184"/>
        <end position="202"/>
    </location>
</feature>
<dbReference type="PANTHER" id="PTHR30086:SF20">
    <property type="entry name" value="ARGININE EXPORTER PROTEIN ARGO-RELATED"/>
    <property type="match status" value="1"/>
</dbReference>
<accession>A0A917S7R3</accession>
<keyword evidence="8" id="KW-1185">Reference proteome</keyword>
<feature type="transmembrane region" description="Helical" evidence="6">
    <location>
        <begin position="40"/>
        <end position="67"/>
    </location>
</feature>